<feature type="transmembrane region" description="Helical" evidence="1">
    <location>
        <begin position="27"/>
        <end position="50"/>
    </location>
</feature>
<dbReference type="HOGENOM" id="CLU_114617_0_0_1"/>
<dbReference type="Proteomes" id="UP000054248">
    <property type="component" value="Unassembled WGS sequence"/>
</dbReference>
<name>A0A0C3LBQ3_9AGAM</name>
<dbReference type="OrthoDB" id="3225366at2759"/>
<keyword evidence="1" id="KW-0812">Transmembrane</keyword>
<reference evidence="2 3" key="1">
    <citation type="submission" date="2014-04" db="EMBL/GenBank/DDBJ databases">
        <authorList>
            <consortium name="DOE Joint Genome Institute"/>
            <person name="Kuo A."/>
            <person name="Girlanda M."/>
            <person name="Perotto S."/>
            <person name="Kohler A."/>
            <person name="Nagy L.G."/>
            <person name="Floudas D."/>
            <person name="Copeland A."/>
            <person name="Barry K.W."/>
            <person name="Cichocki N."/>
            <person name="Veneault-Fourrey C."/>
            <person name="LaButti K."/>
            <person name="Lindquist E.A."/>
            <person name="Lipzen A."/>
            <person name="Lundell T."/>
            <person name="Morin E."/>
            <person name="Murat C."/>
            <person name="Sun H."/>
            <person name="Tunlid A."/>
            <person name="Henrissat B."/>
            <person name="Grigoriev I.V."/>
            <person name="Hibbett D.S."/>
            <person name="Martin F."/>
            <person name="Nordberg H.P."/>
            <person name="Cantor M.N."/>
            <person name="Hua S.X."/>
        </authorList>
    </citation>
    <scope>NUCLEOTIDE SEQUENCE [LARGE SCALE GENOMIC DNA]</scope>
    <source>
        <strain evidence="2 3">MUT 4182</strain>
    </source>
</reference>
<feature type="transmembrane region" description="Helical" evidence="1">
    <location>
        <begin position="71"/>
        <end position="94"/>
    </location>
</feature>
<feature type="transmembrane region" description="Helical" evidence="1">
    <location>
        <begin position="167"/>
        <end position="187"/>
    </location>
</feature>
<gene>
    <name evidence="2" type="ORF">M407DRAFT_19686</name>
</gene>
<evidence type="ECO:0000313" key="3">
    <source>
        <dbReference type="Proteomes" id="UP000054248"/>
    </source>
</evidence>
<sequence>MEPSSELDRIQYEHPKVVDSLKQGWVLSYQAIAVVAALFAAMEASLITLAKTPEPESHSPLRFSSQPYQNAVLGLAYVALILSVGAIISALKLVDALGQMHYWNAVDRTNPKPNWQLLGPNTLMKTYGVKGSLRLLMWHCVYSLIVGALCILAQLIMYICLHEAAPVIAAASVATAVGAIPIFIILFSL</sequence>
<dbReference type="AlphaFoldDB" id="A0A0C3LBQ3"/>
<proteinExistence type="predicted"/>
<keyword evidence="3" id="KW-1185">Reference proteome</keyword>
<protein>
    <submittedName>
        <fullName evidence="2">Uncharacterized protein</fullName>
    </submittedName>
</protein>
<organism evidence="2 3">
    <name type="scientific">Tulasnella calospora MUT 4182</name>
    <dbReference type="NCBI Taxonomy" id="1051891"/>
    <lineage>
        <taxon>Eukaryota</taxon>
        <taxon>Fungi</taxon>
        <taxon>Dikarya</taxon>
        <taxon>Basidiomycota</taxon>
        <taxon>Agaricomycotina</taxon>
        <taxon>Agaricomycetes</taxon>
        <taxon>Cantharellales</taxon>
        <taxon>Tulasnellaceae</taxon>
        <taxon>Tulasnella</taxon>
    </lineage>
</organism>
<keyword evidence="1" id="KW-0472">Membrane</keyword>
<evidence type="ECO:0000313" key="2">
    <source>
        <dbReference type="EMBL" id="KIO31308.1"/>
    </source>
</evidence>
<dbReference type="EMBL" id="KN822964">
    <property type="protein sequence ID" value="KIO31308.1"/>
    <property type="molecule type" value="Genomic_DNA"/>
</dbReference>
<keyword evidence="1" id="KW-1133">Transmembrane helix</keyword>
<reference evidence="3" key="2">
    <citation type="submission" date="2015-01" db="EMBL/GenBank/DDBJ databases">
        <title>Evolutionary Origins and Diversification of the Mycorrhizal Mutualists.</title>
        <authorList>
            <consortium name="DOE Joint Genome Institute"/>
            <consortium name="Mycorrhizal Genomics Consortium"/>
            <person name="Kohler A."/>
            <person name="Kuo A."/>
            <person name="Nagy L.G."/>
            <person name="Floudas D."/>
            <person name="Copeland A."/>
            <person name="Barry K.W."/>
            <person name="Cichocki N."/>
            <person name="Veneault-Fourrey C."/>
            <person name="LaButti K."/>
            <person name="Lindquist E.A."/>
            <person name="Lipzen A."/>
            <person name="Lundell T."/>
            <person name="Morin E."/>
            <person name="Murat C."/>
            <person name="Riley R."/>
            <person name="Ohm R."/>
            <person name="Sun H."/>
            <person name="Tunlid A."/>
            <person name="Henrissat B."/>
            <person name="Grigoriev I.V."/>
            <person name="Hibbett D.S."/>
            <person name="Martin F."/>
        </authorList>
    </citation>
    <scope>NUCLEOTIDE SEQUENCE [LARGE SCALE GENOMIC DNA]</scope>
    <source>
        <strain evidence="3">MUT 4182</strain>
    </source>
</reference>
<evidence type="ECO:0000256" key="1">
    <source>
        <dbReference type="SAM" id="Phobius"/>
    </source>
</evidence>
<feature type="transmembrane region" description="Helical" evidence="1">
    <location>
        <begin position="136"/>
        <end position="160"/>
    </location>
</feature>
<accession>A0A0C3LBQ3</accession>